<feature type="domain" description="ABM" evidence="1">
    <location>
        <begin position="2"/>
        <end position="92"/>
    </location>
</feature>
<evidence type="ECO:0000259" key="1">
    <source>
        <dbReference type="PROSITE" id="PS51725"/>
    </source>
</evidence>
<proteinExistence type="predicted"/>
<dbReference type="AlphaFoldDB" id="A0AAX1N8H6"/>
<dbReference type="PROSITE" id="PS51725">
    <property type="entry name" value="ABM"/>
    <property type="match status" value="1"/>
</dbReference>
<evidence type="ECO:0000313" key="3">
    <source>
        <dbReference type="Proteomes" id="UP000678679"/>
    </source>
</evidence>
<dbReference type="Proteomes" id="UP000678679">
    <property type="component" value="Chromosome 1"/>
</dbReference>
<keyword evidence="3" id="KW-1185">Reference proteome</keyword>
<name>A0AAX1N8H6_9BACT</name>
<keyword evidence="2" id="KW-0503">Monooxygenase</keyword>
<dbReference type="InterPro" id="IPR007138">
    <property type="entry name" value="ABM_dom"/>
</dbReference>
<organism evidence="2 3">
    <name type="scientific">Flammeovirga yaeyamensis</name>
    <dbReference type="NCBI Taxonomy" id="367791"/>
    <lineage>
        <taxon>Bacteria</taxon>
        <taxon>Pseudomonadati</taxon>
        <taxon>Bacteroidota</taxon>
        <taxon>Cytophagia</taxon>
        <taxon>Cytophagales</taxon>
        <taxon>Flammeovirgaceae</taxon>
        <taxon>Flammeovirga</taxon>
    </lineage>
</organism>
<dbReference type="EMBL" id="CP076132">
    <property type="protein sequence ID" value="QWG03501.1"/>
    <property type="molecule type" value="Genomic_DNA"/>
</dbReference>
<dbReference type="SUPFAM" id="SSF54909">
    <property type="entry name" value="Dimeric alpha+beta barrel"/>
    <property type="match status" value="1"/>
</dbReference>
<dbReference type="InterPro" id="IPR011008">
    <property type="entry name" value="Dimeric_a/b-barrel"/>
</dbReference>
<keyword evidence="2" id="KW-0560">Oxidoreductase</keyword>
<dbReference type="KEGG" id="fya:KMW28_07920"/>
<protein>
    <submittedName>
        <fullName evidence="2">Antibiotic biosynthesis monooxygenase</fullName>
    </submittedName>
</protein>
<accession>A0AAX1N8H6</accession>
<sequence length="96" mass="11648">MLHRFVRMSFQKDRINDFKKLFHEVQPTIESFEGCQSVQLLEDADAHTKVMTFSIWEDQEALDRYRDSEFFITTWRKTKVLFEEKAEAFSMFEVKK</sequence>
<reference evidence="2 3" key="1">
    <citation type="submission" date="2021-05" db="EMBL/GenBank/DDBJ databases">
        <title>Comparative genomic studies on the polysaccharide-degrading batcterial strains of the Flammeovirga genus.</title>
        <authorList>
            <person name="Zewei F."/>
            <person name="Zheng Z."/>
            <person name="Yu L."/>
            <person name="Ruyue G."/>
            <person name="Yanhong M."/>
            <person name="Yuanyuan C."/>
            <person name="Jingyan G."/>
            <person name="Wenjun H."/>
        </authorList>
    </citation>
    <scope>NUCLEOTIDE SEQUENCE [LARGE SCALE GENOMIC DNA]</scope>
    <source>
        <strain evidence="2 3">NBRC:100898</strain>
    </source>
</reference>
<dbReference type="Pfam" id="PF03992">
    <property type="entry name" value="ABM"/>
    <property type="match status" value="1"/>
</dbReference>
<evidence type="ECO:0000313" key="2">
    <source>
        <dbReference type="EMBL" id="QWG03501.1"/>
    </source>
</evidence>
<dbReference type="RefSeq" id="WP_169664684.1">
    <property type="nucleotide sequence ID" value="NZ_CP076132.1"/>
</dbReference>
<dbReference type="Gene3D" id="3.30.70.100">
    <property type="match status" value="1"/>
</dbReference>
<dbReference type="GO" id="GO:0004497">
    <property type="term" value="F:monooxygenase activity"/>
    <property type="evidence" value="ECO:0007669"/>
    <property type="project" value="UniProtKB-KW"/>
</dbReference>
<gene>
    <name evidence="2" type="ORF">KMW28_07920</name>
</gene>